<evidence type="ECO:0000259" key="1">
    <source>
        <dbReference type="Pfam" id="PF05685"/>
    </source>
</evidence>
<dbReference type="Gene3D" id="3.90.1570.10">
    <property type="entry name" value="tt1808, chain A"/>
    <property type="match status" value="1"/>
</dbReference>
<dbReference type="PANTHER" id="PTHR35400:SF3">
    <property type="entry name" value="SLL1072 PROTEIN"/>
    <property type="match status" value="1"/>
</dbReference>
<dbReference type="eggNOG" id="COG4636">
    <property type="taxonomic scope" value="Bacteria"/>
</dbReference>
<dbReference type="HOGENOM" id="CLU_076312_4_0_11"/>
<dbReference type="KEGG" id="fsy:FsymDg_1739"/>
<dbReference type="InterPro" id="IPR008538">
    <property type="entry name" value="Uma2"/>
</dbReference>
<keyword evidence="3" id="KW-1185">Reference proteome</keyword>
<sequence>MSVVFAEHVGPWTIADVEAIPDTGDRSRYELLTSGVLTVSPAPGISHQRTSRRLANLLDVAVSAAGAAVEVLEAVNVEAPGGRLAVPDIAIVERKFAATDPTRYPVGTVLAVVEIVSPGSEPQDQVIKPRLYADAGIAVYWRFELTPKPHIIASQLRRGRFVHTVTAPAGERTTILHPFPVDLDPAELARQ</sequence>
<dbReference type="RefSeq" id="WP_013873141.1">
    <property type="nucleotide sequence ID" value="NC_015656.1"/>
</dbReference>
<dbReference type="InterPro" id="IPR012296">
    <property type="entry name" value="Nuclease_put_TT1808"/>
</dbReference>
<dbReference type="Proteomes" id="UP000001549">
    <property type="component" value="Chromosome"/>
</dbReference>
<dbReference type="SUPFAM" id="SSF52980">
    <property type="entry name" value="Restriction endonuclease-like"/>
    <property type="match status" value="1"/>
</dbReference>
<feature type="domain" description="Putative restriction endonuclease" evidence="1">
    <location>
        <begin position="16"/>
        <end position="145"/>
    </location>
</feature>
<name>F8B3G6_9ACTN</name>
<evidence type="ECO:0000313" key="3">
    <source>
        <dbReference type="Proteomes" id="UP000001549"/>
    </source>
</evidence>
<reference evidence="2 3" key="1">
    <citation type="submission" date="2011-05" db="EMBL/GenBank/DDBJ databases">
        <title>Complete sequence of chromosome of Frankia symbiont of Datisca glomerata.</title>
        <authorList>
            <consortium name="US DOE Joint Genome Institute"/>
            <person name="Lucas S."/>
            <person name="Han J."/>
            <person name="Lapidus A."/>
            <person name="Cheng J.-F."/>
            <person name="Goodwin L."/>
            <person name="Pitluck S."/>
            <person name="Peters L."/>
            <person name="Mikhailova N."/>
            <person name="Chertkov O."/>
            <person name="Teshima H."/>
            <person name="Han C."/>
            <person name="Tapia R."/>
            <person name="Land M."/>
            <person name="Hauser L."/>
            <person name="Kyrpides N."/>
            <person name="Ivanova N."/>
            <person name="Pagani I."/>
            <person name="Berry A."/>
            <person name="Pawlowski K."/>
            <person name="Persson T."/>
            <person name="Vanden Heuvel B."/>
            <person name="Benson D."/>
            <person name="Woyke T."/>
        </authorList>
    </citation>
    <scope>NUCLEOTIDE SEQUENCE [LARGE SCALE GENOMIC DNA]</scope>
    <source>
        <strain evidence="3">4085684</strain>
    </source>
</reference>
<evidence type="ECO:0000313" key="2">
    <source>
        <dbReference type="EMBL" id="AEH09188.1"/>
    </source>
</evidence>
<dbReference type="Pfam" id="PF05685">
    <property type="entry name" value="Uma2"/>
    <property type="match status" value="1"/>
</dbReference>
<organism evidence="2 3">
    <name type="scientific">Candidatus Protofrankia datiscae</name>
    <dbReference type="NCBI Taxonomy" id="2716812"/>
    <lineage>
        <taxon>Bacteria</taxon>
        <taxon>Bacillati</taxon>
        <taxon>Actinomycetota</taxon>
        <taxon>Actinomycetes</taxon>
        <taxon>Frankiales</taxon>
        <taxon>Frankiaceae</taxon>
        <taxon>Protofrankia</taxon>
    </lineage>
</organism>
<dbReference type="EMBL" id="CP002801">
    <property type="protein sequence ID" value="AEH09188.1"/>
    <property type="molecule type" value="Genomic_DNA"/>
</dbReference>
<protein>
    <recommendedName>
        <fullName evidence="1">Putative restriction endonuclease domain-containing protein</fullName>
    </recommendedName>
</protein>
<gene>
    <name evidence="2" type="ordered locus">FsymDg_1739</name>
</gene>
<dbReference type="PANTHER" id="PTHR35400">
    <property type="entry name" value="SLR1083 PROTEIN"/>
    <property type="match status" value="1"/>
</dbReference>
<accession>F8B3G6</accession>
<dbReference type="InterPro" id="IPR011335">
    <property type="entry name" value="Restrct_endonuc-II-like"/>
</dbReference>
<dbReference type="AlphaFoldDB" id="F8B3G6"/>
<dbReference type="CDD" id="cd06260">
    <property type="entry name" value="DUF820-like"/>
    <property type="match status" value="1"/>
</dbReference>
<proteinExistence type="predicted"/>